<feature type="compositionally biased region" description="Basic and acidic residues" evidence="1">
    <location>
        <begin position="401"/>
        <end position="410"/>
    </location>
</feature>
<sequence>MSSLVLNREHGQAPPLIKSEVEDELVWLNEDTVLRDDLGIDTKSDENDSSSIFSTVQQHRKEKNPVMEEEEDEDQPVDDLNNHESNILTSVLPDGDYKPVINLDDDGDAKMGDDYENENSDVSSESEMPPDTQEQENDIDQDQDPGFGLGSARCILEYAGTKTPMTIRTQVRLSEFMMTLKKDLVFHEAHYQEAVLTFKDFEDPDFIVSISQENYYAQHHTLNDILNLHHNFQKAKNQSPSYLHILLTLRDGFISQIQRIRYSITEVVRANSAGNLPQNPIVLDDDDSDPGIHSDESDNEGAQSPLTEPTVNAGKLSVPSPHLTFKNNRTKNGLPIIDDDDLAPYSDIDETDRDQPLPTIEDLDGETEVPLDDDELNNDKLGEEEINDEKNDNSTVTSSHVETEQVHDDTFGASEPSNEEGDNKFTYYFTDDIPEEVDNDNIDHTNELDVAQNNEEYVDSTLQANIEGEENFDTEDWANDVTTDNLNLDSASAVNLKRGRESIFTTDDIDEESDVKKARII</sequence>
<feature type="compositionally biased region" description="Acidic residues" evidence="1">
    <location>
        <begin position="361"/>
        <end position="376"/>
    </location>
</feature>
<feature type="compositionally biased region" description="Acidic residues" evidence="1">
    <location>
        <begin position="67"/>
        <end position="77"/>
    </location>
</feature>
<feature type="compositionally biased region" description="Acidic residues" evidence="1">
    <location>
        <begin position="133"/>
        <end position="143"/>
    </location>
</feature>
<dbReference type="EMBL" id="CAJVPS010000203">
    <property type="protein sequence ID" value="CAG8464584.1"/>
    <property type="molecule type" value="Genomic_DNA"/>
</dbReference>
<dbReference type="InterPro" id="IPR018822">
    <property type="entry name" value="UPF0646"/>
</dbReference>
<evidence type="ECO:0000313" key="2">
    <source>
        <dbReference type="EMBL" id="CAG8464584.1"/>
    </source>
</evidence>
<comment type="caution">
    <text evidence="2">The sequence shown here is derived from an EMBL/GenBank/DDBJ whole genome shotgun (WGS) entry which is preliminary data.</text>
</comment>
<feature type="compositionally biased region" description="Basic and acidic residues" evidence="1">
    <location>
        <begin position="377"/>
        <end position="392"/>
    </location>
</feature>
<dbReference type="Proteomes" id="UP000789508">
    <property type="component" value="Unassembled WGS sequence"/>
</dbReference>
<protein>
    <submittedName>
        <fullName evidence="2">11317_t:CDS:1</fullName>
    </submittedName>
</protein>
<name>A0A9N8VYB3_9GLOM</name>
<keyword evidence="3" id="KW-1185">Reference proteome</keyword>
<feature type="region of interest" description="Disordered" evidence="1">
    <location>
        <begin position="37"/>
        <end position="146"/>
    </location>
</feature>
<dbReference type="Pfam" id="PF10336">
    <property type="entry name" value="DUF2420"/>
    <property type="match status" value="1"/>
</dbReference>
<evidence type="ECO:0000256" key="1">
    <source>
        <dbReference type="SAM" id="MobiDB-lite"/>
    </source>
</evidence>
<gene>
    <name evidence="2" type="ORF">ALEPTO_LOCUS1710</name>
</gene>
<organism evidence="2 3">
    <name type="scientific">Ambispora leptoticha</name>
    <dbReference type="NCBI Taxonomy" id="144679"/>
    <lineage>
        <taxon>Eukaryota</taxon>
        <taxon>Fungi</taxon>
        <taxon>Fungi incertae sedis</taxon>
        <taxon>Mucoromycota</taxon>
        <taxon>Glomeromycotina</taxon>
        <taxon>Glomeromycetes</taxon>
        <taxon>Archaeosporales</taxon>
        <taxon>Ambisporaceae</taxon>
        <taxon>Ambispora</taxon>
    </lineage>
</organism>
<evidence type="ECO:0000313" key="3">
    <source>
        <dbReference type="Proteomes" id="UP000789508"/>
    </source>
</evidence>
<feature type="compositionally biased region" description="Acidic residues" evidence="1">
    <location>
        <begin position="337"/>
        <end position="352"/>
    </location>
</feature>
<reference evidence="2" key="1">
    <citation type="submission" date="2021-06" db="EMBL/GenBank/DDBJ databases">
        <authorList>
            <person name="Kallberg Y."/>
            <person name="Tangrot J."/>
            <person name="Rosling A."/>
        </authorList>
    </citation>
    <scope>NUCLEOTIDE SEQUENCE</scope>
    <source>
        <strain evidence="2">FL130A</strain>
    </source>
</reference>
<feature type="compositionally biased region" description="Polar residues" evidence="1">
    <location>
        <begin position="300"/>
        <end position="310"/>
    </location>
</feature>
<dbReference type="AlphaFoldDB" id="A0A9N8VYB3"/>
<feature type="compositionally biased region" description="Basic and acidic residues" evidence="1">
    <location>
        <begin position="37"/>
        <end position="46"/>
    </location>
</feature>
<dbReference type="OrthoDB" id="2355317at2759"/>
<feature type="region of interest" description="Disordered" evidence="1">
    <location>
        <begin position="275"/>
        <end position="424"/>
    </location>
</feature>
<accession>A0A9N8VYB3</accession>
<proteinExistence type="predicted"/>